<dbReference type="EMBL" id="JAALLT010000001">
    <property type="protein sequence ID" value="NGP75626.1"/>
    <property type="molecule type" value="Genomic_DNA"/>
</dbReference>
<keyword evidence="1" id="KW-0472">Membrane</keyword>
<keyword evidence="4" id="KW-1185">Reference proteome</keyword>
<evidence type="ECO:0000313" key="3">
    <source>
        <dbReference type="EMBL" id="NGP75626.1"/>
    </source>
</evidence>
<keyword evidence="1" id="KW-0812">Transmembrane</keyword>
<dbReference type="RefSeq" id="WP_165139095.1">
    <property type="nucleotide sequence ID" value="NZ_JAALLT010000001.1"/>
</dbReference>
<dbReference type="PROSITE" id="PS50157">
    <property type="entry name" value="ZINC_FINGER_C2H2_2"/>
    <property type="match status" value="1"/>
</dbReference>
<dbReference type="SMART" id="SM00355">
    <property type="entry name" value="ZnF_C2H2"/>
    <property type="match status" value="1"/>
</dbReference>
<reference evidence="3 4" key="1">
    <citation type="submission" date="2020-02" db="EMBL/GenBank/DDBJ databases">
        <title>Balneolaceae bacterium YR4-1, complete genome.</title>
        <authorList>
            <person name="Li Y."/>
            <person name="Wu S."/>
        </authorList>
    </citation>
    <scope>NUCLEOTIDE SEQUENCE [LARGE SCALE GENOMIC DNA]</scope>
    <source>
        <strain evidence="3 4">YR4-1</strain>
    </source>
</reference>
<dbReference type="Gene3D" id="3.30.160.60">
    <property type="entry name" value="Classic Zinc Finger"/>
    <property type="match status" value="1"/>
</dbReference>
<name>A0A6M1SU05_9BACT</name>
<keyword evidence="1" id="KW-1133">Transmembrane helix</keyword>
<dbReference type="PROSITE" id="PS00028">
    <property type="entry name" value="ZINC_FINGER_C2H2_1"/>
    <property type="match status" value="1"/>
</dbReference>
<feature type="domain" description="C2H2-type" evidence="2">
    <location>
        <begin position="17"/>
        <end position="45"/>
    </location>
</feature>
<evidence type="ECO:0000259" key="2">
    <source>
        <dbReference type="PROSITE" id="PS50157"/>
    </source>
</evidence>
<evidence type="ECO:0000313" key="4">
    <source>
        <dbReference type="Proteomes" id="UP000473278"/>
    </source>
</evidence>
<organism evidence="3 4">
    <name type="scientific">Halalkalibaculum roseum</name>
    <dbReference type="NCBI Taxonomy" id="2709311"/>
    <lineage>
        <taxon>Bacteria</taxon>
        <taxon>Pseudomonadati</taxon>
        <taxon>Balneolota</taxon>
        <taxon>Balneolia</taxon>
        <taxon>Balneolales</taxon>
        <taxon>Balneolaceae</taxon>
        <taxon>Halalkalibaculum</taxon>
    </lineage>
</organism>
<proteinExistence type="predicted"/>
<accession>A0A6M1SU05</accession>
<dbReference type="InterPro" id="IPR013087">
    <property type="entry name" value="Znf_C2H2_type"/>
</dbReference>
<dbReference type="Proteomes" id="UP000473278">
    <property type="component" value="Unassembled WGS sequence"/>
</dbReference>
<feature type="transmembrane region" description="Helical" evidence="1">
    <location>
        <begin position="63"/>
        <end position="82"/>
    </location>
</feature>
<protein>
    <recommendedName>
        <fullName evidence="2">C2H2-type domain-containing protein</fullName>
    </recommendedName>
</protein>
<gene>
    <name evidence="3" type="ORF">G3570_03215</name>
</gene>
<evidence type="ECO:0000256" key="1">
    <source>
        <dbReference type="SAM" id="Phobius"/>
    </source>
</evidence>
<dbReference type="AlphaFoldDB" id="A0A6M1SU05"/>
<comment type="caution">
    <text evidence="3">The sequence shown here is derived from an EMBL/GenBank/DDBJ whole genome shotgun (WGS) entry which is preliminary data.</text>
</comment>
<sequence length="85" mass="9792">MIEEIEKPKKLEEDDQLTCPECGKGFQDYRGLTSHARHKHEIGRREITESIRREKLAESNFGVTFKFIAGITTTILTLLIFGKIK</sequence>